<evidence type="ECO:0000313" key="2">
    <source>
        <dbReference type="EMBL" id="EGO23226.1"/>
    </source>
</evidence>
<organism>
    <name type="scientific">Serpula lacrymans var. lacrymans (strain S7.9)</name>
    <name type="common">Dry rot fungus</name>
    <dbReference type="NCBI Taxonomy" id="578457"/>
    <lineage>
        <taxon>Eukaryota</taxon>
        <taxon>Fungi</taxon>
        <taxon>Dikarya</taxon>
        <taxon>Basidiomycota</taxon>
        <taxon>Agaricomycotina</taxon>
        <taxon>Agaricomycetes</taxon>
        <taxon>Agaricomycetidae</taxon>
        <taxon>Boletales</taxon>
        <taxon>Coniophorineae</taxon>
        <taxon>Serpulaceae</taxon>
        <taxon>Serpula</taxon>
    </lineage>
</organism>
<dbReference type="AlphaFoldDB" id="F8P248"/>
<proteinExistence type="predicted"/>
<evidence type="ECO:0000256" key="1">
    <source>
        <dbReference type="SAM" id="MobiDB-lite"/>
    </source>
</evidence>
<dbReference type="HOGENOM" id="CLU_2352394_0_0_1"/>
<dbReference type="RefSeq" id="XP_007320466.1">
    <property type="nucleotide sequence ID" value="XM_007320404.1"/>
</dbReference>
<dbReference type="GeneID" id="18811679"/>
<feature type="compositionally biased region" description="Acidic residues" evidence="1">
    <location>
        <begin position="1"/>
        <end position="11"/>
    </location>
</feature>
<dbReference type="KEGG" id="sla:SERLADRAFT_394394"/>
<feature type="compositionally biased region" description="Polar residues" evidence="1">
    <location>
        <begin position="48"/>
        <end position="70"/>
    </location>
</feature>
<accession>F8P248</accession>
<dbReference type="EMBL" id="GL945436">
    <property type="protein sequence ID" value="EGO23226.1"/>
    <property type="molecule type" value="Genomic_DNA"/>
</dbReference>
<feature type="non-terminal residue" evidence="2">
    <location>
        <position position="97"/>
    </location>
</feature>
<sequence>MSIDADEDESGEVGVEVEKVRTIIAPSPYDPLAAPQTAKEQEAEKGDSASQSKPADAQATSSISEFTAQLDTGEITAAVVENANNGETDKNPHSKKL</sequence>
<name>F8P248_SERL9</name>
<reference evidence="2" key="1">
    <citation type="submission" date="2011-04" db="EMBL/GenBank/DDBJ databases">
        <title>Evolution of plant cell wall degrading machinery underlies the functional diversity of forest fungi.</title>
        <authorList>
            <consortium name="US DOE Joint Genome Institute (JGI-PGF)"/>
            <person name="Eastwood D.C."/>
            <person name="Floudas D."/>
            <person name="Binder M."/>
            <person name="Majcherczyk A."/>
            <person name="Schneider P."/>
            <person name="Aerts A."/>
            <person name="Asiegbu F.O."/>
            <person name="Baker S.E."/>
            <person name="Barry K."/>
            <person name="Bendiksby M."/>
            <person name="Blumentritt M."/>
            <person name="Coutinho P.M."/>
            <person name="Cullen D."/>
            <person name="Cullen D."/>
            <person name="Gathman A."/>
            <person name="Goodell B."/>
            <person name="Henrissat B."/>
            <person name="Ihrmark K."/>
            <person name="Kauserud H."/>
            <person name="Kohler A."/>
            <person name="LaButti K."/>
            <person name="Lapidus A."/>
            <person name="Lavin J.L."/>
            <person name="Lee Y.-H."/>
            <person name="Lindquist E."/>
            <person name="Lilly W."/>
            <person name="Lucas S."/>
            <person name="Morin E."/>
            <person name="Murat C."/>
            <person name="Oguiza J.A."/>
            <person name="Park J."/>
            <person name="Pisabarro A.G."/>
            <person name="Riley R."/>
            <person name="Rosling A."/>
            <person name="Salamov A."/>
            <person name="Schmidt O."/>
            <person name="Schmutz J."/>
            <person name="Skrede I."/>
            <person name="Stenlid J."/>
            <person name="Wiebenga A."/>
            <person name="Xie X."/>
            <person name="Kues U."/>
            <person name="Hibbett D.S."/>
            <person name="Hoffmeister D."/>
            <person name="Hogberg N."/>
            <person name="Martin F."/>
            <person name="Grigoriev I.V."/>
            <person name="Watkinson S.C."/>
        </authorList>
    </citation>
    <scope>NUCLEOTIDE SEQUENCE</scope>
    <source>
        <strain evidence="2">S7.9</strain>
    </source>
</reference>
<protein>
    <submittedName>
        <fullName evidence="2">Uncharacterized protein</fullName>
    </submittedName>
</protein>
<feature type="region of interest" description="Disordered" evidence="1">
    <location>
        <begin position="1"/>
        <end position="97"/>
    </location>
</feature>
<gene>
    <name evidence="2" type="ORF">SERLADRAFT_394394</name>
</gene>
<dbReference type="Proteomes" id="UP000008064">
    <property type="component" value="Unassembled WGS sequence"/>
</dbReference>
<feature type="compositionally biased region" description="Basic and acidic residues" evidence="1">
    <location>
        <begin position="87"/>
        <end position="97"/>
    </location>
</feature>